<accession>B4SFT9</accession>
<keyword evidence="9" id="KW-0408">Iron</keyword>
<dbReference type="GO" id="GO:0051539">
    <property type="term" value="F:4 iron, 4 sulfur cluster binding"/>
    <property type="evidence" value="ECO:0007669"/>
    <property type="project" value="UniProtKB-KW"/>
</dbReference>
<dbReference type="InterPro" id="IPR005273">
    <property type="entry name" value="Ura-DNA_glyco_family4"/>
</dbReference>
<name>B4SFT9_PELPB</name>
<dbReference type="eggNOG" id="COG1573">
    <property type="taxonomic scope" value="Bacteria"/>
</dbReference>
<proteinExistence type="inferred from homology"/>
<comment type="similarity">
    <text evidence="2">Belongs to the uracil-DNA glycosylase (UDG) superfamily. Type 4 (UDGa) family.</text>
</comment>
<dbReference type="GO" id="GO:0046872">
    <property type="term" value="F:metal ion binding"/>
    <property type="evidence" value="ECO:0007669"/>
    <property type="project" value="UniProtKB-KW"/>
</dbReference>
<evidence type="ECO:0000256" key="8">
    <source>
        <dbReference type="ARBA" id="ARBA00022801"/>
    </source>
</evidence>
<comment type="catalytic activity">
    <reaction evidence="1">
        <text>Hydrolyzes single-stranded DNA or mismatched double-stranded DNA and polynucleotides, releasing free uracil.</text>
        <dbReference type="EC" id="3.2.2.27"/>
    </reaction>
</comment>
<dbReference type="HOGENOM" id="CLU_044815_1_3_10"/>
<dbReference type="SMART" id="SM00987">
    <property type="entry name" value="UreE_C"/>
    <property type="match status" value="1"/>
</dbReference>
<dbReference type="RefSeq" id="WP_012509239.1">
    <property type="nucleotide sequence ID" value="NC_011060.1"/>
</dbReference>
<dbReference type="EMBL" id="CP001110">
    <property type="protein sequence ID" value="ACF44766.1"/>
    <property type="molecule type" value="Genomic_DNA"/>
</dbReference>
<dbReference type="InterPro" id="IPR036895">
    <property type="entry name" value="Uracil-DNA_glycosylase-like_sf"/>
</dbReference>
<evidence type="ECO:0000256" key="1">
    <source>
        <dbReference type="ARBA" id="ARBA00001400"/>
    </source>
</evidence>
<keyword evidence="6" id="KW-0479">Metal-binding</keyword>
<keyword evidence="10" id="KW-0411">Iron-sulfur</keyword>
<evidence type="ECO:0000256" key="3">
    <source>
        <dbReference type="ARBA" id="ARBA00012030"/>
    </source>
</evidence>
<organism evidence="13 14">
    <name type="scientific">Pelodictyon phaeoclathratiforme (strain DSM 5477 / BU-1)</name>
    <dbReference type="NCBI Taxonomy" id="324925"/>
    <lineage>
        <taxon>Bacteria</taxon>
        <taxon>Pseudomonadati</taxon>
        <taxon>Chlorobiota</taxon>
        <taxon>Chlorobiia</taxon>
        <taxon>Chlorobiales</taxon>
        <taxon>Chlorobiaceae</taxon>
        <taxon>Chlorobium/Pelodictyon group</taxon>
        <taxon>Pelodictyon</taxon>
    </lineage>
</organism>
<dbReference type="Proteomes" id="UP000002724">
    <property type="component" value="Chromosome"/>
</dbReference>
<dbReference type="EC" id="3.2.2.27" evidence="3"/>
<evidence type="ECO:0000259" key="12">
    <source>
        <dbReference type="SMART" id="SM00986"/>
    </source>
</evidence>
<dbReference type="OrthoDB" id="5290748at2"/>
<protein>
    <recommendedName>
        <fullName evidence="4">Type-4 uracil-DNA glycosylase</fullName>
        <ecNumber evidence="3">3.2.2.27</ecNumber>
    </recommendedName>
</protein>
<dbReference type="Pfam" id="PF03167">
    <property type="entry name" value="UDG"/>
    <property type="match status" value="1"/>
</dbReference>
<dbReference type="CDD" id="cd10030">
    <property type="entry name" value="UDG-F4_TTUDGA_SPO1dp_like"/>
    <property type="match status" value="1"/>
</dbReference>
<reference evidence="13 14" key="1">
    <citation type="submission" date="2008-06" db="EMBL/GenBank/DDBJ databases">
        <title>Complete sequence of Pelodictyon phaeoclathratiforme BU-1.</title>
        <authorList>
            <consortium name="US DOE Joint Genome Institute"/>
            <person name="Lucas S."/>
            <person name="Copeland A."/>
            <person name="Lapidus A."/>
            <person name="Glavina del Rio T."/>
            <person name="Dalin E."/>
            <person name="Tice H."/>
            <person name="Bruce D."/>
            <person name="Goodwin L."/>
            <person name="Pitluck S."/>
            <person name="Schmutz J."/>
            <person name="Larimer F."/>
            <person name="Land M."/>
            <person name="Hauser L."/>
            <person name="Kyrpides N."/>
            <person name="Mikhailova N."/>
            <person name="Liu Z."/>
            <person name="Li T."/>
            <person name="Zhao F."/>
            <person name="Overmann J."/>
            <person name="Bryant D.A."/>
            <person name="Richardson P."/>
        </authorList>
    </citation>
    <scope>NUCLEOTIDE SEQUENCE [LARGE SCALE GENOMIC DNA]</scope>
    <source>
        <strain evidence="14">DSM 5477 / BU-1</strain>
    </source>
</reference>
<dbReference type="AlphaFoldDB" id="B4SFT9"/>
<dbReference type="PANTHER" id="PTHR33693">
    <property type="entry name" value="TYPE-5 URACIL-DNA GLYCOSYLASE"/>
    <property type="match status" value="1"/>
</dbReference>
<dbReference type="PANTHER" id="PTHR33693:SF1">
    <property type="entry name" value="TYPE-4 URACIL-DNA GLYCOSYLASE"/>
    <property type="match status" value="1"/>
</dbReference>
<evidence type="ECO:0000256" key="9">
    <source>
        <dbReference type="ARBA" id="ARBA00023004"/>
    </source>
</evidence>
<dbReference type="SUPFAM" id="SSF52141">
    <property type="entry name" value="Uracil-DNA glycosylase-like"/>
    <property type="match status" value="1"/>
</dbReference>
<dbReference type="InterPro" id="IPR005122">
    <property type="entry name" value="Uracil-DNA_glycosylase-like"/>
</dbReference>
<dbReference type="SMART" id="SM00986">
    <property type="entry name" value="UDG"/>
    <property type="match status" value="1"/>
</dbReference>
<keyword evidence="5" id="KW-0004">4Fe-4S</keyword>
<dbReference type="GO" id="GO:0006281">
    <property type="term" value="P:DNA repair"/>
    <property type="evidence" value="ECO:0007669"/>
    <property type="project" value="UniProtKB-KW"/>
</dbReference>
<evidence type="ECO:0000256" key="2">
    <source>
        <dbReference type="ARBA" id="ARBA00006521"/>
    </source>
</evidence>
<dbReference type="NCBIfam" id="TIGR00758">
    <property type="entry name" value="UDG_fam4"/>
    <property type="match status" value="1"/>
</dbReference>
<evidence type="ECO:0000256" key="6">
    <source>
        <dbReference type="ARBA" id="ARBA00022723"/>
    </source>
</evidence>
<keyword evidence="14" id="KW-1185">Reference proteome</keyword>
<gene>
    <name evidence="13" type="ordered locus">Ppha_2605</name>
</gene>
<dbReference type="KEGG" id="pph:Ppha_2605"/>
<keyword evidence="8" id="KW-0378">Hydrolase</keyword>
<keyword evidence="11" id="KW-0234">DNA repair</keyword>
<evidence type="ECO:0000313" key="13">
    <source>
        <dbReference type="EMBL" id="ACF44766.1"/>
    </source>
</evidence>
<evidence type="ECO:0000256" key="4">
    <source>
        <dbReference type="ARBA" id="ARBA00019403"/>
    </source>
</evidence>
<dbReference type="Gene3D" id="3.40.470.10">
    <property type="entry name" value="Uracil-DNA glycosylase-like domain"/>
    <property type="match status" value="1"/>
</dbReference>
<dbReference type="GO" id="GO:0004844">
    <property type="term" value="F:uracil DNA N-glycosylase activity"/>
    <property type="evidence" value="ECO:0007669"/>
    <property type="project" value="UniProtKB-EC"/>
</dbReference>
<dbReference type="InterPro" id="IPR051536">
    <property type="entry name" value="UDG_Type-4/5"/>
</dbReference>
<feature type="domain" description="Uracil-DNA glycosylase-like" evidence="12">
    <location>
        <begin position="41"/>
        <end position="187"/>
    </location>
</feature>
<evidence type="ECO:0000256" key="10">
    <source>
        <dbReference type="ARBA" id="ARBA00023014"/>
    </source>
</evidence>
<keyword evidence="7" id="KW-0227">DNA damage</keyword>
<evidence type="ECO:0000256" key="7">
    <source>
        <dbReference type="ARBA" id="ARBA00022763"/>
    </source>
</evidence>
<evidence type="ECO:0000256" key="5">
    <source>
        <dbReference type="ARBA" id="ARBA00022485"/>
    </source>
</evidence>
<evidence type="ECO:0000313" key="14">
    <source>
        <dbReference type="Proteomes" id="UP000002724"/>
    </source>
</evidence>
<dbReference type="STRING" id="324925.Ppha_2605"/>
<evidence type="ECO:0000256" key="11">
    <source>
        <dbReference type="ARBA" id="ARBA00023204"/>
    </source>
</evidence>
<sequence>MPPVSCVEEPASSSQELALLFETARKCRKCQLAETRLNFVFGEGDPAAKLAVIGEAPGAEEDASGRPFVGRSGQLLDKILQAAGFNRPEVYICNILKCRPPGNRNPLPDEIENCIPWLLEQLQIVNPKVILILGKVAANTIFENKLSLGSMRGKAIKWKGYDCFITYHPAALLRNPEWKRGCWDDIQLMMRHYATICCQNNCT</sequence>